<reference evidence="2 3" key="1">
    <citation type="submission" date="2020-11" db="EMBL/GenBank/DDBJ databases">
        <title>Vibrio nitrifigilis sp. nov., a marine nitrogen-fixing bacterium isolated from the lagoon sediment of an islet inside an atoll.</title>
        <authorList>
            <person name="Wang L.-T."/>
            <person name="Shieh W.Y."/>
        </authorList>
    </citation>
    <scope>NUCLEOTIDE SEQUENCE [LARGE SCALE GENOMIC DNA]</scope>
    <source>
        <strain evidence="2 3">NFV-1</strain>
    </source>
</reference>
<sequence>MNLNKIKKIIYLLITAFFLLFPKFIRDQYWQTKELYIFWAGKVYRHIKSCFLTKYKLVDNIEKLDCIDKCLFFNKSKNFFNKISPSSYYINKKQLNSQSVVIHTAESFGYLLKNVTIICDSDAFIYKNYIYSHEINRHYSFHEMKADNIQKYDENNNYVIKNKIKSNTDNQKLYVSLLTEVSYNYWHWSFEILTKLIKLNESINNIPYKKNDIVLVVDSKIPNQFKRSLDILNKNNFEVLLLDNSQALSCNNVLYISNLNMIINNRQYTSRPELDFYSDRSSLISLREEVLESERNITFVNKPKRVFIYRAIGLGAHNRSIANYEELIYTLYKYEFTMINVFTLTYDEQIELFANAEIIVGMAGAEFVNLIYMHSGANVIMINPATAAASFYSFQYLADISNVNLKYFMSNSSNLNNIHSESSVNVKYFENLLKETCENYFE</sequence>
<dbReference type="InterPro" id="IPR049625">
    <property type="entry name" value="Glyco_transf_61_cat"/>
</dbReference>
<proteinExistence type="predicted"/>
<gene>
    <name evidence="2" type="ORF">I1A42_11420</name>
</gene>
<protein>
    <submittedName>
        <fullName evidence="2">Glycosyltransferase family 61 protein</fullName>
    </submittedName>
</protein>
<dbReference type="Proteomes" id="UP000597206">
    <property type="component" value="Unassembled WGS sequence"/>
</dbReference>
<name>A0ABS0GFF0_9VIBR</name>
<evidence type="ECO:0000259" key="1">
    <source>
        <dbReference type="Pfam" id="PF04577"/>
    </source>
</evidence>
<dbReference type="EMBL" id="JADPMR010000001">
    <property type="protein sequence ID" value="MBF9001157.1"/>
    <property type="molecule type" value="Genomic_DNA"/>
</dbReference>
<accession>A0ABS0GFF0</accession>
<organism evidence="2 3">
    <name type="scientific">Vibrio nitrifigilis</name>
    <dbReference type="NCBI Taxonomy" id="2789781"/>
    <lineage>
        <taxon>Bacteria</taxon>
        <taxon>Pseudomonadati</taxon>
        <taxon>Pseudomonadota</taxon>
        <taxon>Gammaproteobacteria</taxon>
        <taxon>Vibrionales</taxon>
        <taxon>Vibrionaceae</taxon>
        <taxon>Vibrio</taxon>
    </lineage>
</organism>
<keyword evidence="3" id="KW-1185">Reference proteome</keyword>
<evidence type="ECO:0000313" key="2">
    <source>
        <dbReference type="EMBL" id="MBF9001157.1"/>
    </source>
</evidence>
<dbReference type="Pfam" id="PF04577">
    <property type="entry name" value="Glyco_transf_61"/>
    <property type="match status" value="1"/>
</dbReference>
<feature type="domain" description="Glycosyltransferase 61 catalytic" evidence="1">
    <location>
        <begin position="185"/>
        <end position="380"/>
    </location>
</feature>
<evidence type="ECO:0000313" key="3">
    <source>
        <dbReference type="Proteomes" id="UP000597206"/>
    </source>
</evidence>
<dbReference type="RefSeq" id="WP_196123535.1">
    <property type="nucleotide sequence ID" value="NZ_JADPMR010000001.1"/>
</dbReference>
<comment type="caution">
    <text evidence="2">The sequence shown here is derived from an EMBL/GenBank/DDBJ whole genome shotgun (WGS) entry which is preliminary data.</text>
</comment>